<evidence type="ECO:0000313" key="2">
    <source>
        <dbReference type="Proteomes" id="UP000006094"/>
    </source>
</evidence>
<accession>K0AYR1</accession>
<name>K0AYR1_GOTA9</name>
<evidence type="ECO:0000313" key="1">
    <source>
        <dbReference type="EMBL" id="AFS77860.1"/>
    </source>
</evidence>
<proteinExistence type="predicted"/>
<dbReference type="Proteomes" id="UP000006094">
    <property type="component" value="Chromosome"/>
</dbReference>
<reference evidence="1 2" key="1">
    <citation type="journal article" date="2012" name="PLoS ONE">
        <title>The purine-utilizing bacterium Clostridium acidurici 9a: a genome-guided metabolic reconsideration.</title>
        <authorList>
            <person name="Hartwich K."/>
            <person name="Poehlein A."/>
            <person name="Daniel R."/>
        </authorList>
    </citation>
    <scope>NUCLEOTIDE SEQUENCE [LARGE SCALE GENOMIC DNA]</scope>
    <source>
        <strain evidence="2">ATCC 7906 / DSM 604 / BCRC 14475 / CIP 104303 / KCTC 5404 / NCIMB 10678 / 9a</strain>
    </source>
</reference>
<gene>
    <name evidence="1" type="ordered locus">Curi_c07870</name>
</gene>
<dbReference type="AlphaFoldDB" id="K0AYR1"/>
<organism evidence="1 2">
    <name type="scientific">Gottschalkia acidurici (strain ATCC 7906 / DSM 604 / BCRC 14475 / CIP 104303 / KCTC 5404 / NCIMB 10678 / 9a)</name>
    <name type="common">Clostridium acidurici</name>
    <dbReference type="NCBI Taxonomy" id="1128398"/>
    <lineage>
        <taxon>Bacteria</taxon>
        <taxon>Bacillati</taxon>
        <taxon>Bacillota</taxon>
        <taxon>Tissierellia</taxon>
        <taxon>Tissierellales</taxon>
        <taxon>Gottschalkiaceae</taxon>
        <taxon>Gottschalkia</taxon>
    </lineage>
</organism>
<dbReference type="HOGENOM" id="CLU_3133906_0_0_9"/>
<dbReference type="KEGG" id="cad:Curi_c07870"/>
<sequence>MVKKTSRPTDETFSEKLNLFTSKDVSTDKIVAYILLNEFYCKYINNYDI</sequence>
<keyword evidence="2" id="KW-1185">Reference proteome</keyword>
<dbReference type="EMBL" id="CP003326">
    <property type="protein sequence ID" value="AFS77860.1"/>
    <property type="molecule type" value="Genomic_DNA"/>
</dbReference>
<protein>
    <submittedName>
        <fullName evidence="1">Uncharacterized protein</fullName>
    </submittedName>
</protein>